<evidence type="ECO:0000256" key="1">
    <source>
        <dbReference type="ARBA" id="ARBA00001933"/>
    </source>
</evidence>
<dbReference type="InterPro" id="IPR022643">
    <property type="entry name" value="De-COase2_C"/>
</dbReference>
<organism evidence="5 6">
    <name type="scientific">Sphingobacterium yanglingense</name>
    <dbReference type="NCBI Taxonomy" id="1437280"/>
    <lineage>
        <taxon>Bacteria</taxon>
        <taxon>Pseudomonadati</taxon>
        <taxon>Bacteroidota</taxon>
        <taxon>Sphingobacteriia</taxon>
        <taxon>Sphingobacteriales</taxon>
        <taxon>Sphingobacteriaceae</taxon>
        <taxon>Sphingobacterium</taxon>
    </lineage>
</organism>
<accession>A0A4R6WFK5</accession>
<feature type="domain" description="Orn/DAP/Arg decarboxylase 2 N-terminal" evidence="4">
    <location>
        <begin position="71"/>
        <end position="310"/>
    </location>
</feature>
<comment type="cofactor">
    <cofactor evidence="1">
        <name>pyridoxal 5'-phosphate</name>
        <dbReference type="ChEBI" id="CHEBI:597326"/>
    </cofactor>
</comment>
<proteinExistence type="predicted"/>
<gene>
    <name evidence="5" type="ORF">CLV99_2331</name>
</gene>
<dbReference type="PANTHER" id="PTHR43295">
    <property type="entry name" value="ARGININE DECARBOXYLASE"/>
    <property type="match status" value="1"/>
</dbReference>
<evidence type="ECO:0000259" key="4">
    <source>
        <dbReference type="Pfam" id="PF02784"/>
    </source>
</evidence>
<dbReference type="GO" id="GO:0006527">
    <property type="term" value="P:L-arginine catabolic process"/>
    <property type="evidence" value="ECO:0007669"/>
    <property type="project" value="InterPro"/>
</dbReference>
<keyword evidence="2" id="KW-0663">Pyridoxal phosphate</keyword>
<name>A0A4R6WFK5_9SPHI</name>
<keyword evidence="6" id="KW-1185">Reference proteome</keyword>
<evidence type="ECO:0000256" key="2">
    <source>
        <dbReference type="ARBA" id="ARBA00022898"/>
    </source>
</evidence>
<dbReference type="OrthoDB" id="9802658at2"/>
<dbReference type="Gene3D" id="2.40.37.10">
    <property type="entry name" value="Lyase, Ornithine Decarboxylase, Chain A, domain 1"/>
    <property type="match status" value="1"/>
</dbReference>
<dbReference type="InterPro" id="IPR022644">
    <property type="entry name" value="De-COase2_N"/>
</dbReference>
<protein>
    <submittedName>
        <fullName evidence="5">Arginine decarboxylase</fullName>
    </submittedName>
</protein>
<dbReference type="EMBL" id="SNYV01000014">
    <property type="protein sequence ID" value="TDQ76943.1"/>
    <property type="molecule type" value="Genomic_DNA"/>
</dbReference>
<dbReference type="GO" id="GO:0008792">
    <property type="term" value="F:arginine decarboxylase activity"/>
    <property type="evidence" value="ECO:0007669"/>
    <property type="project" value="InterPro"/>
</dbReference>
<dbReference type="Gene3D" id="3.20.20.10">
    <property type="entry name" value="Alanine racemase"/>
    <property type="match status" value="1"/>
</dbReference>
<dbReference type="SUPFAM" id="SSF50621">
    <property type="entry name" value="Alanine racemase C-terminal domain-like"/>
    <property type="match status" value="1"/>
</dbReference>
<dbReference type="GO" id="GO:0008295">
    <property type="term" value="P:spermidine biosynthetic process"/>
    <property type="evidence" value="ECO:0007669"/>
    <property type="project" value="InterPro"/>
</dbReference>
<evidence type="ECO:0000313" key="5">
    <source>
        <dbReference type="EMBL" id="TDQ76943.1"/>
    </source>
</evidence>
<sequence length="459" mass="52254">MKEHLFSAHEIRLPNEFSIDNACLTYRNVNLLELVKKHGTPLKFTVLPSITHKIKIMKDYFKLAFDVNNYKGKYRYYYCTKSSHFNHVLKTVLLSDVGIEISSACDTELISSLTKTGQIPPDTQIICNGYKTEDYLTGIFKLMCDKRCTVLPIVDSKGELEHYIEQSKRLTNISIGIRLNMSYISSYARESRFGLFPEDILYHYKTSIHGKDNLKLTTLHFFNDKGIENTDSYWTTLAEVVHFYCYLKKINPCLTTLDIGGGMPFKDNLNHNPNISELIFRIVSTIKDICTLEEVDEPDIITEFGKYTVAESTGTLFKILERKKGNERDWAIIDGSFITHLPDTWAIKQNYPVLPVNNLESDLIPYTLGGITCDSADFFPNNGDAESIMLPDTNEEQFVAFFHTGAYQEALSGFGGINHCLIPAPKHIIIDENEVKEITISTFSEKQSSQNMLAILGYQ</sequence>
<dbReference type="PANTHER" id="PTHR43295:SF9">
    <property type="entry name" value="BIOSYNTHETIC ARGININE DECARBOXYLASE"/>
    <property type="match status" value="1"/>
</dbReference>
<comment type="caution">
    <text evidence="5">The sequence shown here is derived from an EMBL/GenBank/DDBJ whole genome shotgun (WGS) entry which is preliminary data.</text>
</comment>
<dbReference type="Proteomes" id="UP000295292">
    <property type="component" value="Unassembled WGS sequence"/>
</dbReference>
<dbReference type="Pfam" id="PF02784">
    <property type="entry name" value="Orn_Arg_deC_N"/>
    <property type="match status" value="1"/>
</dbReference>
<dbReference type="Pfam" id="PF00278">
    <property type="entry name" value="Orn_DAP_Arg_deC"/>
    <property type="match status" value="1"/>
</dbReference>
<dbReference type="InterPro" id="IPR029066">
    <property type="entry name" value="PLP-binding_barrel"/>
</dbReference>
<feature type="domain" description="Orn/DAP/Arg decarboxylase 2 C-terminal" evidence="3">
    <location>
        <begin position="315"/>
        <end position="405"/>
    </location>
</feature>
<dbReference type="SUPFAM" id="SSF51419">
    <property type="entry name" value="PLP-binding barrel"/>
    <property type="match status" value="1"/>
</dbReference>
<dbReference type="InterPro" id="IPR009006">
    <property type="entry name" value="Ala_racemase/Decarboxylase_C"/>
</dbReference>
<evidence type="ECO:0000313" key="6">
    <source>
        <dbReference type="Proteomes" id="UP000295292"/>
    </source>
</evidence>
<dbReference type="GO" id="GO:0033388">
    <property type="term" value="P:putrescine biosynthetic process from arginine"/>
    <property type="evidence" value="ECO:0007669"/>
    <property type="project" value="TreeGrafter"/>
</dbReference>
<reference evidence="5 6" key="1">
    <citation type="submission" date="2019-03" db="EMBL/GenBank/DDBJ databases">
        <title>Genomic Encyclopedia of Archaeal and Bacterial Type Strains, Phase II (KMG-II): from individual species to whole genera.</title>
        <authorList>
            <person name="Goeker M."/>
        </authorList>
    </citation>
    <scope>NUCLEOTIDE SEQUENCE [LARGE SCALE GENOMIC DNA]</scope>
    <source>
        <strain evidence="5 6">DSM 28353</strain>
    </source>
</reference>
<evidence type="ECO:0000259" key="3">
    <source>
        <dbReference type="Pfam" id="PF00278"/>
    </source>
</evidence>
<dbReference type="AlphaFoldDB" id="A0A4R6WFK5"/>
<dbReference type="InterPro" id="IPR002985">
    <property type="entry name" value="Arg_decrbxlase"/>
</dbReference>